<gene>
    <name evidence="1" type="ORF">U9M48_001121</name>
</gene>
<keyword evidence="2" id="KW-1185">Reference proteome</keyword>
<name>A0AAQ3PIX8_PASNO</name>
<dbReference type="AlphaFoldDB" id="A0AAQ3PIX8"/>
<reference evidence="1 2" key="1">
    <citation type="submission" date="2024-02" db="EMBL/GenBank/DDBJ databases">
        <title>High-quality chromosome-scale genome assembly of Pensacola bahiagrass (Paspalum notatum Flugge var. saurae).</title>
        <authorList>
            <person name="Vega J.M."/>
            <person name="Podio M."/>
            <person name="Orjuela J."/>
            <person name="Siena L.A."/>
            <person name="Pessino S.C."/>
            <person name="Combes M.C."/>
            <person name="Mariac C."/>
            <person name="Albertini E."/>
            <person name="Pupilli F."/>
            <person name="Ortiz J.P.A."/>
            <person name="Leblanc O."/>
        </authorList>
    </citation>
    <scope>NUCLEOTIDE SEQUENCE [LARGE SCALE GENOMIC DNA]</scope>
    <source>
        <strain evidence="1">R1</strain>
        <tissue evidence="1">Leaf</tissue>
    </source>
</reference>
<dbReference type="EMBL" id="CP144745">
    <property type="protein sequence ID" value="WVZ49794.1"/>
    <property type="molecule type" value="Genomic_DNA"/>
</dbReference>
<sequence>MAERRLLHLLHHCPTPRLCRPPRGPLRPAVAAPPRVRGAAPPLLSSPPPPALPLLCLVPPDPAPLLPLLNAAVKALSASSPANAFRLLSTLRHLHAPDCLTFLPLLGCAASLPLLSALHSLVLRLGFLSHHAISLALLKPYQLPHARVLLEEIPQKNRCVVAYNTLVTRASGPGTSPPCATCLTKCSGTSDPGAAWFPRTL</sequence>
<evidence type="ECO:0008006" key="3">
    <source>
        <dbReference type="Google" id="ProtNLM"/>
    </source>
</evidence>
<accession>A0AAQ3PIX8</accession>
<protein>
    <recommendedName>
        <fullName evidence="3">Pentatricopeptide repeat-containing protein</fullName>
    </recommendedName>
</protein>
<proteinExistence type="predicted"/>
<dbReference type="Proteomes" id="UP001341281">
    <property type="component" value="Chromosome 01"/>
</dbReference>
<organism evidence="1 2">
    <name type="scientific">Paspalum notatum var. saurae</name>
    <dbReference type="NCBI Taxonomy" id="547442"/>
    <lineage>
        <taxon>Eukaryota</taxon>
        <taxon>Viridiplantae</taxon>
        <taxon>Streptophyta</taxon>
        <taxon>Embryophyta</taxon>
        <taxon>Tracheophyta</taxon>
        <taxon>Spermatophyta</taxon>
        <taxon>Magnoliopsida</taxon>
        <taxon>Liliopsida</taxon>
        <taxon>Poales</taxon>
        <taxon>Poaceae</taxon>
        <taxon>PACMAD clade</taxon>
        <taxon>Panicoideae</taxon>
        <taxon>Andropogonodae</taxon>
        <taxon>Paspaleae</taxon>
        <taxon>Paspalinae</taxon>
        <taxon>Paspalum</taxon>
    </lineage>
</organism>
<evidence type="ECO:0000313" key="1">
    <source>
        <dbReference type="EMBL" id="WVZ49794.1"/>
    </source>
</evidence>
<evidence type="ECO:0000313" key="2">
    <source>
        <dbReference type="Proteomes" id="UP001341281"/>
    </source>
</evidence>